<accession>A0A1V1NX65</accession>
<evidence type="ECO:0000256" key="1">
    <source>
        <dbReference type="SAM" id="Phobius"/>
    </source>
</evidence>
<comment type="caution">
    <text evidence="2">The sequence shown here is derived from an EMBL/GenBank/DDBJ whole genome shotgun (WGS) entry which is preliminary data.</text>
</comment>
<gene>
    <name evidence="2" type="ORF">OMM_11917</name>
</gene>
<evidence type="ECO:0000313" key="3">
    <source>
        <dbReference type="Proteomes" id="UP000189670"/>
    </source>
</evidence>
<reference evidence="3" key="1">
    <citation type="submission" date="2012-11" db="EMBL/GenBank/DDBJ databases">
        <authorList>
            <person name="Lucero-Rivera Y.E."/>
            <person name="Tovar-Ramirez D."/>
        </authorList>
    </citation>
    <scope>NUCLEOTIDE SEQUENCE [LARGE SCALE GENOMIC DNA]</scope>
    <source>
        <strain evidence="3">Araruama</strain>
    </source>
</reference>
<dbReference type="EMBL" id="ATBP01001544">
    <property type="protein sequence ID" value="ETR67135.1"/>
    <property type="molecule type" value="Genomic_DNA"/>
</dbReference>
<name>A0A1V1NX65_9BACT</name>
<dbReference type="Proteomes" id="UP000189670">
    <property type="component" value="Unassembled WGS sequence"/>
</dbReference>
<dbReference type="AlphaFoldDB" id="A0A1V1NX65"/>
<proteinExistence type="predicted"/>
<keyword evidence="1" id="KW-0472">Membrane</keyword>
<keyword evidence="1" id="KW-0812">Transmembrane</keyword>
<organism evidence="2 3">
    <name type="scientific">Candidatus Magnetoglobus multicellularis str. Araruama</name>
    <dbReference type="NCBI Taxonomy" id="890399"/>
    <lineage>
        <taxon>Bacteria</taxon>
        <taxon>Pseudomonadati</taxon>
        <taxon>Thermodesulfobacteriota</taxon>
        <taxon>Desulfobacteria</taxon>
        <taxon>Desulfobacterales</taxon>
        <taxon>Desulfobacteraceae</taxon>
        <taxon>Candidatus Magnetoglobus</taxon>
    </lineage>
</organism>
<keyword evidence="1" id="KW-1133">Transmembrane helix</keyword>
<protein>
    <submittedName>
        <fullName evidence="2">Uncharacterized protein</fullName>
    </submittedName>
</protein>
<evidence type="ECO:0000313" key="2">
    <source>
        <dbReference type="EMBL" id="ETR67135.1"/>
    </source>
</evidence>
<sequence length="72" mass="7860">MMFSKTMLTILPVAFVLIGLFDVWVPKEVIESHMGMGSGIKGYLWAILLAGLTVGGIYVAFPVAHALHKKRS</sequence>
<feature type="transmembrane region" description="Helical" evidence="1">
    <location>
        <begin position="45"/>
        <end position="67"/>
    </location>
</feature>
<feature type="transmembrane region" description="Helical" evidence="1">
    <location>
        <begin position="7"/>
        <end position="25"/>
    </location>
</feature>